<comment type="cofactor">
    <cofactor evidence="2">
        <name>Mg(2+)</name>
        <dbReference type="ChEBI" id="CHEBI:18420"/>
    </cofactor>
    <text evidence="2">Binds 2 magnesium ions per subunit.</text>
</comment>
<feature type="domain" description="UmuC" evidence="4">
    <location>
        <begin position="5"/>
        <end position="188"/>
    </location>
</feature>
<keyword evidence="2" id="KW-0963">Cytoplasm</keyword>
<feature type="site" description="Substrate discrimination" evidence="2">
    <location>
        <position position="14"/>
    </location>
</feature>
<evidence type="ECO:0000259" key="4">
    <source>
        <dbReference type="PROSITE" id="PS50173"/>
    </source>
</evidence>
<proteinExistence type="inferred from homology"/>
<dbReference type="GO" id="GO:0003887">
    <property type="term" value="F:DNA-directed DNA polymerase activity"/>
    <property type="evidence" value="ECO:0007669"/>
    <property type="project" value="UniProtKB-UniRule"/>
</dbReference>
<evidence type="ECO:0000256" key="1">
    <source>
        <dbReference type="ARBA" id="ARBA00010945"/>
    </source>
</evidence>
<dbReference type="InterPro" id="IPR017961">
    <property type="entry name" value="DNA_pol_Y-fam_little_finger"/>
</dbReference>
<dbReference type="GO" id="GO:0009432">
    <property type="term" value="P:SOS response"/>
    <property type="evidence" value="ECO:0007669"/>
    <property type="project" value="TreeGrafter"/>
</dbReference>
<dbReference type="GO" id="GO:0005829">
    <property type="term" value="C:cytosol"/>
    <property type="evidence" value="ECO:0007669"/>
    <property type="project" value="TreeGrafter"/>
</dbReference>
<feature type="binding site" evidence="2">
    <location>
        <position position="9"/>
    </location>
    <ligand>
        <name>Mg(2+)</name>
        <dbReference type="ChEBI" id="CHEBI:18420"/>
    </ligand>
</feature>
<dbReference type="InterPro" id="IPR043128">
    <property type="entry name" value="Rev_trsase/Diguanyl_cyclase"/>
</dbReference>
<dbReference type="EC" id="2.7.7.7" evidence="2"/>
<dbReference type="InterPro" id="IPR022880">
    <property type="entry name" value="DNApol_IV"/>
</dbReference>
<dbReference type="NCBIfam" id="NF002677">
    <property type="entry name" value="PRK02406.1"/>
    <property type="match status" value="1"/>
</dbReference>
<comment type="function">
    <text evidence="2">Poorly processive, error-prone DNA polymerase involved in untargeted mutagenesis. Copies undamaged DNA at stalled replication forks, which arise in vivo from mismatched or misaligned primer ends. These misaligned primers can be extended by PolIV. Exhibits no 3'-5' exonuclease (proofreading) activity. May be involved in translesional synthesis, in conjunction with the beta clamp from PolIII.</text>
</comment>
<dbReference type="CDD" id="cd03586">
    <property type="entry name" value="PolY_Pol_IV_kappa"/>
    <property type="match status" value="1"/>
</dbReference>
<dbReference type="GO" id="GO:0006281">
    <property type="term" value="P:DNA repair"/>
    <property type="evidence" value="ECO:0007669"/>
    <property type="project" value="UniProtKB-UniRule"/>
</dbReference>
<reference evidence="5" key="1">
    <citation type="submission" date="2020-08" db="EMBL/GenBank/DDBJ databases">
        <title>Genome public.</title>
        <authorList>
            <person name="Liu C."/>
            <person name="Sun Q."/>
        </authorList>
    </citation>
    <scope>NUCLEOTIDE SEQUENCE</scope>
    <source>
        <strain evidence="5">NSJ-23</strain>
    </source>
</reference>
<dbReference type="PANTHER" id="PTHR11076:SF33">
    <property type="entry name" value="DNA POLYMERASE KAPPA"/>
    <property type="match status" value="1"/>
</dbReference>
<feature type="compositionally biased region" description="Polar residues" evidence="3">
    <location>
        <begin position="387"/>
        <end position="396"/>
    </location>
</feature>
<dbReference type="RefSeq" id="WP_147571875.1">
    <property type="nucleotide sequence ID" value="NZ_JACOPO010000003.1"/>
</dbReference>
<dbReference type="Pfam" id="PF00817">
    <property type="entry name" value="IMS"/>
    <property type="match status" value="1"/>
</dbReference>
<comment type="caution">
    <text evidence="5">The sequence shown here is derived from an EMBL/GenBank/DDBJ whole genome shotgun (WGS) entry which is preliminary data.</text>
</comment>
<dbReference type="GO" id="GO:0003684">
    <property type="term" value="F:damaged DNA binding"/>
    <property type="evidence" value="ECO:0007669"/>
    <property type="project" value="InterPro"/>
</dbReference>
<keyword evidence="2" id="KW-0235">DNA replication</keyword>
<dbReference type="Pfam" id="PF11799">
    <property type="entry name" value="IMS_C"/>
    <property type="match status" value="1"/>
</dbReference>
<feature type="active site" evidence="2">
    <location>
        <position position="106"/>
    </location>
</feature>
<dbReference type="SUPFAM" id="SSF100879">
    <property type="entry name" value="Lesion bypass DNA polymerase (Y-family), little finger domain"/>
    <property type="match status" value="1"/>
</dbReference>
<keyword evidence="2" id="KW-0460">Magnesium</keyword>
<dbReference type="Gene3D" id="3.40.1170.60">
    <property type="match status" value="1"/>
</dbReference>
<name>A0A8J6M318_9FIRM</name>
<accession>A0A8J6M318</accession>
<dbReference type="InterPro" id="IPR050116">
    <property type="entry name" value="DNA_polymerase-Y"/>
</dbReference>
<organism evidence="5 6">
    <name type="scientific">Flintibacter hominis</name>
    <dbReference type="NCBI Taxonomy" id="2763048"/>
    <lineage>
        <taxon>Bacteria</taxon>
        <taxon>Bacillati</taxon>
        <taxon>Bacillota</taxon>
        <taxon>Clostridia</taxon>
        <taxon>Eubacteriales</taxon>
        <taxon>Flintibacter</taxon>
    </lineage>
</organism>
<dbReference type="GO" id="GO:0042276">
    <property type="term" value="P:error-prone translesion synthesis"/>
    <property type="evidence" value="ECO:0007669"/>
    <property type="project" value="TreeGrafter"/>
</dbReference>
<dbReference type="AlphaFoldDB" id="A0A8J6M318"/>
<protein>
    <recommendedName>
        <fullName evidence="2">DNA polymerase IV</fullName>
        <shortName evidence="2">Pol IV</shortName>
        <ecNumber evidence="2">2.7.7.7</ecNumber>
    </recommendedName>
</protein>
<dbReference type="Gene3D" id="3.30.1490.100">
    <property type="entry name" value="DNA polymerase, Y-family, little finger domain"/>
    <property type="match status" value="1"/>
</dbReference>
<dbReference type="HAMAP" id="MF_01113">
    <property type="entry name" value="DNApol_IV"/>
    <property type="match status" value="1"/>
</dbReference>
<keyword evidence="6" id="KW-1185">Reference proteome</keyword>
<keyword evidence="2" id="KW-0479">Metal-binding</keyword>
<dbReference type="GO" id="GO:0000287">
    <property type="term" value="F:magnesium ion binding"/>
    <property type="evidence" value="ECO:0007669"/>
    <property type="project" value="UniProtKB-UniRule"/>
</dbReference>
<keyword evidence="2" id="KW-0238">DNA-binding</keyword>
<dbReference type="InterPro" id="IPR001126">
    <property type="entry name" value="UmuC"/>
</dbReference>
<dbReference type="InterPro" id="IPR036775">
    <property type="entry name" value="DNA_pol_Y-fam_lit_finger_sf"/>
</dbReference>
<comment type="subcellular location">
    <subcellularLocation>
        <location evidence="2">Cytoplasm</location>
    </subcellularLocation>
</comment>
<keyword evidence="2" id="KW-0234">DNA repair</keyword>
<dbReference type="Gene3D" id="3.30.70.270">
    <property type="match status" value="1"/>
</dbReference>
<dbReference type="PANTHER" id="PTHR11076">
    <property type="entry name" value="DNA REPAIR POLYMERASE UMUC / TRANSFERASE FAMILY MEMBER"/>
    <property type="match status" value="1"/>
</dbReference>
<comment type="similarity">
    <text evidence="1 2">Belongs to the DNA polymerase type-Y family.</text>
</comment>
<comment type="catalytic activity">
    <reaction evidence="2">
        <text>DNA(n) + a 2'-deoxyribonucleoside 5'-triphosphate = DNA(n+1) + diphosphate</text>
        <dbReference type="Rhea" id="RHEA:22508"/>
        <dbReference type="Rhea" id="RHEA-COMP:17339"/>
        <dbReference type="Rhea" id="RHEA-COMP:17340"/>
        <dbReference type="ChEBI" id="CHEBI:33019"/>
        <dbReference type="ChEBI" id="CHEBI:61560"/>
        <dbReference type="ChEBI" id="CHEBI:173112"/>
        <dbReference type="EC" id="2.7.7.7"/>
    </reaction>
</comment>
<dbReference type="InterPro" id="IPR043502">
    <property type="entry name" value="DNA/RNA_pol_sf"/>
</dbReference>
<keyword evidence="2" id="KW-0515">Mutator protein</keyword>
<gene>
    <name evidence="2 5" type="primary">dinB</name>
    <name evidence="5" type="ORF">H8S11_06770</name>
</gene>
<dbReference type="Gene3D" id="1.10.150.20">
    <property type="entry name" value="5' to 3' exonuclease, C-terminal subdomain"/>
    <property type="match status" value="1"/>
</dbReference>
<dbReference type="Proteomes" id="UP000628736">
    <property type="component" value="Unassembled WGS sequence"/>
</dbReference>
<keyword evidence="2" id="KW-0227">DNA damage</keyword>
<evidence type="ECO:0000313" key="6">
    <source>
        <dbReference type="Proteomes" id="UP000628736"/>
    </source>
</evidence>
<dbReference type="EMBL" id="JACOPO010000003">
    <property type="protein sequence ID" value="MBC5722510.1"/>
    <property type="molecule type" value="Genomic_DNA"/>
</dbReference>
<evidence type="ECO:0000313" key="5">
    <source>
        <dbReference type="EMBL" id="MBC5722510.1"/>
    </source>
</evidence>
<dbReference type="PROSITE" id="PS50173">
    <property type="entry name" value="UMUC"/>
    <property type="match status" value="1"/>
</dbReference>
<dbReference type="GO" id="GO:0006261">
    <property type="term" value="P:DNA-templated DNA replication"/>
    <property type="evidence" value="ECO:0007669"/>
    <property type="project" value="UniProtKB-UniRule"/>
</dbReference>
<keyword evidence="2 5" id="KW-0548">Nucleotidyltransferase</keyword>
<feature type="binding site" evidence="2">
    <location>
        <position position="105"/>
    </location>
    <ligand>
        <name>Mg(2+)</name>
        <dbReference type="ChEBI" id="CHEBI:18420"/>
    </ligand>
</feature>
<keyword evidence="2" id="KW-0239">DNA-directed DNA polymerase</keyword>
<evidence type="ECO:0000256" key="2">
    <source>
        <dbReference type="HAMAP-Rule" id="MF_01113"/>
    </source>
</evidence>
<comment type="subunit">
    <text evidence="2">Monomer.</text>
</comment>
<dbReference type="SUPFAM" id="SSF56672">
    <property type="entry name" value="DNA/RNA polymerases"/>
    <property type="match status" value="1"/>
</dbReference>
<keyword evidence="2 5" id="KW-0808">Transferase</keyword>
<sequence length="417" mass="46522">MERVIFHCDLNSFYASVELLDHPELRHLPVAVCGDPNSRHGIILAKNEPAKLFGVKTAETIWQARKKCPELVLLPAHHDRYRELSRQINRVYQDYTDLVESFGIDESWLDVTGTLHLFGGDPEALADQLREHVRGNFGLTISVGVSFNKVFAKLGSDYKKPDATTLITRENFKQIVWPLPVTDLLYVGRAASRTFDRFDIHTIGDLARFDREQLFLLLGKNGAQLHDFASGEDRSPVTPAAQYVPPKSVGNGLTFSHDLRGQEDIQAGITRLSDQVAARLRRYHMKCNGISLAIRDPAFRDIIRQQRLDSPSNLAREISQAAMGLAKSCWNMDHPVRALTVTALSLVPEEEVSAQLDLLAFGQDKKRERLEKLEETMDSIRAKYGKSSISHASSTQAAGGSGHAPPPGGSRSYLEEE</sequence>
<evidence type="ECO:0000256" key="3">
    <source>
        <dbReference type="SAM" id="MobiDB-lite"/>
    </source>
</evidence>
<feature type="region of interest" description="Disordered" evidence="3">
    <location>
        <begin position="384"/>
        <end position="417"/>
    </location>
</feature>